<dbReference type="GO" id="GO:0071281">
    <property type="term" value="P:cellular response to iron ion"/>
    <property type="evidence" value="ECO:0007669"/>
    <property type="project" value="TreeGrafter"/>
</dbReference>
<dbReference type="PANTHER" id="PTHR30535">
    <property type="entry name" value="VITAMIN B12-BINDING PROTEIN"/>
    <property type="match status" value="1"/>
</dbReference>
<sequence>MRVWRCILFAALLGATSGQAGPTRVVSMNLCTDQLAMMLAAPGQLASVSYIARDRRASAMADDAMAYPINHGRAEEIYLLKPDLVIAGSFSTRATTDMLRRLGVPVVVFEPGYALDDVPARILQMGEALGRQQAARALVAEFETRMASLATQPTRRRAALYSANGYTSGQNSLAGQILEAAGFANIAAELGYSHSGVLPLELLAMADPDVVISSRPYARASRSEEILAHPIVRDLTARQNTGEMRDADWVCGTPHILRAIAKLQHLHIGAQALSEGIQ</sequence>
<dbReference type="RefSeq" id="WP_058290776.1">
    <property type="nucleotide sequence ID" value="NZ_CYSD01000039.1"/>
</dbReference>
<evidence type="ECO:0000313" key="4">
    <source>
        <dbReference type="Proteomes" id="UP000052022"/>
    </source>
</evidence>
<name>A0A0P1GX72_9RHOB</name>
<feature type="domain" description="Fe/B12 periplasmic-binding" evidence="2">
    <location>
        <begin position="24"/>
        <end position="278"/>
    </location>
</feature>
<dbReference type="InterPro" id="IPR002491">
    <property type="entry name" value="ABC_transptr_periplasmic_BD"/>
</dbReference>
<dbReference type="OrthoDB" id="1632039at2"/>
<accession>A0A0P1GX72</accession>
<dbReference type="InterPro" id="IPR050902">
    <property type="entry name" value="ABC_Transporter_SBP"/>
</dbReference>
<dbReference type="PANTHER" id="PTHR30535:SF34">
    <property type="entry name" value="MOLYBDATE-BINDING PROTEIN MOLA"/>
    <property type="match status" value="1"/>
</dbReference>
<keyword evidence="4" id="KW-1185">Reference proteome</keyword>
<evidence type="ECO:0000313" key="3">
    <source>
        <dbReference type="EMBL" id="CUH80143.1"/>
    </source>
</evidence>
<evidence type="ECO:0000259" key="2">
    <source>
        <dbReference type="PROSITE" id="PS50983"/>
    </source>
</evidence>
<organism evidence="3 4">
    <name type="scientific">Tritonibacter multivorans</name>
    <dbReference type="NCBI Taxonomy" id="928856"/>
    <lineage>
        <taxon>Bacteria</taxon>
        <taxon>Pseudomonadati</taxon>
        <taxon>Pseudomonadota</taxon>
        <taxon>Alphaproteobacteria</taxon>
        <taxon>Rhodobacterales</taxon>
        <taxon>Paracoccaceae</taxon>
        <taxon>Tritonibacter</taxon>
    </lineage>
</organism>
<protein>
    <submittedName>
        <fullName evidence="3">Corrinoid ABC transporter substrate-binding protein</fullName>
    </submittedName>
</protein>
<dbReference type="SUPFAM" id="SSF53807">
    <property type="entry name" value="Helical backbone' metal receptor"/>
    <property type="match status" value="1"/>
</dbReference>
<feature type="chain" id="PRO_5006063850" evidence="1">
    <location>
        <begin position="21"/>
        <end position="278"/>
    </location>
</feature>
<gene>
    <name evidence="3" type="ORF">TRM7557_02740</name>
</gene>
<dbReference type="STRING" id="928856.SAMN04488049_10422"/>
<dbReference type="Proteomes" id="UP000052022">
    <property type="component" value="Unassembled WGS sequence"/>
</dbReference>
<reference evidence="3 4" key="1">
    <citation type="submission" date="2015-09" db="EMBL/GenBank/DDBJ databases">
        <authorList>
            <consortium name="Swine Surveillance"/>
        </authorList>
    </citation>
    <scope>NUCLEOTIDE SEQUENCE [LARGE SCALE GENOMIC DNA]</scope>
    <source>
        <strain evidence="3 4">CECT 7557</strain>
    </source>
</reference>
<dbReference type="EMBL" id="CYSD01000039">
    <property type="protein sequence ID" value="CUH80143.1"/>
    <property type="molecule type" value="Genomic_DNA"/>
</dbReference>
<dbReference type="AlphaFoldDB" id="A0A0P1GX72"/>
<feature type="signal peptide" evidence="1">
    <location>
        <begin position="1"/>
        <end position="20"/>
    </location>
</feature>
<dbReference type="Pfam" id="PF01497">
    <property type="entry name" value="Peripla_BP_2"/>
    <property type="match status" value="1"/>
</dbReference>
<keyword evidence="1" id="KW-0732">Signal</keyword>
<proteinExistence type="predicted"/>
<evidence type="ECO:0000256" key="1">
    <source>
        <dbReference type="SAM" id="SignalP"/>
    </source>
</evidence>
<dbReference type="Gene3D" id="3.40.50.1980">
    <property type="entry name" value="Nitrogenase molybdenum iron protein domain"/>
    <property type="match status" value="2"/>
</dbReference>
<dbReference type="PROSITE" id="PS50983">
    <property type="entry name" value="FE_B12_PBP"/>
    <property type="match status" value="1"/>
</dbReference>